<dbReference type="SUPFAM" id="SSF51735">
    <property type="entry name" value="NAD(P)-binding Rossmann-fold domains"/>
    <property type="match status" value="1"/>
</dbReference>
<proteinExistence type="inferred from homology"/>
<evidence type="ECO:0000313" key="4">
    <source>
        <dbReference type="Proteomes" id="UP000494111"/>
    </source>
</evidence>
<dbReference type="PANTHER" id="PTHR44196">
    <property type="entry name" value="DEHYDROGENASE/REDUCTASE SDR FAMILY MEMBER 7B"/>
    <property type="match status" value="1"/>
</dbReference>
<keyword evidence="2 3" id="KW-0560">Oxidoreductase</keyword>
<dbReference type="InterPro" id="IPR020904">
    <property type="entry name" value="Sc_DH/Rdtase_CS"/>
</dbReference>
<dbReference type="GO" id="GO:0016020">
    <property type="term" value="C:membrane"/>
    <property type="evidence" value="ECO:0007669"/>
    <property type="project" value="TreeGrafter"/>
</dbReference>
<dbReference type="Gene3D" id="3.40.50.720">
    <property type="entry name" value="NAD(P)-binding Rossmann-like Domain"/>
    <property type="match status" value="1"/>
</dbReference>
<dbReference type="InterPro" id="IPR036291">
    <property type="entry name" value="NAD(P)-bd_dom_sf"/>
</dbReference>
<dbReference type="PANTHER" id="PTHR44196:SF3">
    <property type="entry name" value="SHORT CHAIN DEHYDROGENASE FAMILY PROTEIN"/>
    <property type="match status" value="1"/>
</dbReference>
<dbReference type="InterPro" id="IPR002347">
    <property type="entry name" value="SDR_fam"/>
</dbReference>
<name>A0A6S6ZX03_9BURK</name>
<dbReference type="PRINTS" id="PR00081">
    <property type="entry name" value="GDHRDH"/>
</dbReference>
<dbReference type="EMBL" id="CADIJO010000007">
    <property type="protein sequence ID" value="CAB3698692.1"/>
    <property type="molecule type" value="Genomic_DNA"/>
</dbReference>
<dbReference type="Pfam" id="PF00106">
    <property type="entry name" value="adh_short"/>
    <property type="match status" value="1"/>
</dbReference>
<dbReference type="PROSITE" id="PS00061">
    <property type="entry name" value="ADH_SHORT"/>
    <property type="match status" value="1"/>
</dbReference>
<gene>
    <name evidence="3" type="ORF">LMG3458_02532</name>
</gene>
<sequence length="232" mass="24980">MKRAIIIGATSGIGRALAKQLANEGYALGLTGRRGELLDSLRAELPGTTVHTQVLDVARDADAMAALRDLITRMEGLDLCIISAGVGFLNTDLDWDKESDTIGINVHGFAAMANVALRHFILHRKGHLVGISSVAALRGSGAAPAYNASKAFVSNYLDGLRQKVRHLKLPIAVTDVRPGFVATAMAQGSGLFWVASPEKAAKQIAHAIRLRKRRVYVTRRWALIAALLRLMP</sequence>
<protein>
    <submittedName>
        <fullName evidence="3">Putative oxidoreductase</fullName>
        <ecNumber evidence="3">1.-.-.-</ecNumber>
    </submittedName>
</protein>
<accession>A0A6S6ZX03</accession>
<evidence type="ECO:0000256" key="2">
    <source>
        <dbReference type="ARBA" id="ARBA00023002"/>
    </source>
</evidence>
<dbReference type="EC" id="1.-.-.-" evidence="3"/>
<dbReference type="RefSeq" id="WP_175192798.1">
    <property type="nucleotide sequence ID" value="NZ_CADIJO010000007.1"/>
</dbReference>
<reference evidence="3 4" key="1">
    <citation type="submission" date="2020-04" db="EMBL/GenBank/DDBJ databases">
        <authorList>
            <person name="De Canck E."/>
        </authorList>
    </citation>
    <scope>NUCLEOTIDE SEQUENCE [LARGE SCALE GENOMIC DNA]</scope>
    <source>
        <strain evidence="3 4">LMG 3458</strain>
    </source>
</reference>
<dbReference type="AlphaFoldDB" id="A0A6S6ZX03"/>
<comment type="similarity">
    <text evidence="1">Belongs to the short-chain dehydrogenases/reductases (SDR) family.</text>
</comment>
<evidence type="ECO:0000313" key="3">
    <source>
        <dbReference type="EMBL" id="CAB3698692.1"/>
    </source>
</evidence>
<dbReference type="GO" id="GO:0016491">
    <property type="term" value="F:oxidoreductase activity"/>
    <property type="evidence" value="ECO:0007669"/>
    <property type="project" value="UniProtKB-KW"/>
</dbReference>
<organism evidence="3 4">
    <name type="scientific">Achromobacter deleyi</name>
    <dbReference type="NCBI Taxonomy" id="1353891"/>
    <lineage>
        <taxon>Bacteria</taxon>
        <taxon>Pseudomonadati</taxon>
        <taxon>Pseudomonadota</taxon>
        <taxon>Betaproteobacteria</taxon>
        <taxon>Burkholderiales</taxon>
        <taxon>Alcaligenaceae</taxon>
        <taxon>Achromobacter</taxon>
    </lineage>
</organism>
<dbReference type="Proteomes" id="UP000494111">
    <property type="component" value="Unassembled WGS sequence"/>
</dbReference>
<evidence type="ECO:0000256" key="1">
    <source>
        <dbReference type="ARBA" id="ARBA00006484"/>
    </source>
</evidence>